<organism evidence="1 2">
    <name type="scientific">Micromonospora azadirachtae</name>
    <dbReference type="NCBI Taxonomy" id="1970735"/>
    <lineage>
        <taxon>Bacteria</taxon>
        <taxon>Bacillati</taxon>
        <taxon>Actinomycetota</taxon>
        <taxon>Actinomycetes</taxon>
        <taxon>Micromonosporales</taxon>
        <taxon>Micromonosporaceae</taxon>
        <taxon>Micromonospora</taxon>
    </lineage>
</organism>
<evidence type="ECO:0000313" key="2">
    <source>
        <dbReference type="Proteomes" id="UP001597053"/>
    </source>
</evidence>
<gene>
    <name evidence="1" type="ORF">ACFQZ8_22980</name>
</gene>
<dbReference type="Pfam" id="PF20544">
    <property type="entry name" value="DUF6758"/>
    <property type="match status" value="1"/>
</dbReference>
<name>A0ABW3A841_9ACTN</name>
<protein>
    <submittedName>
        <fullName evidence="1">DUF6758 family protein</fullName>
    </submittedName>
</protein>
<accession>A0ABW3A841</accession>
<comment type="caution">
    <text evidence="1">The sequence shown here is derived from an EMBL/GenBank/DDBJ whole genome shotgun (WGS) entry which is preliminary data.</text>
</comment>
<dbReference type="EMBL" id="JBHTHM010001560">
    <property type="protein sequence ID" value="MFD0786771.1"/>
    <property type="molecule type" value="Genomic_DNA"/>
</dbReference>
<dbReference type="Proteomes" id="UP001597053">
    <property type="component" value="Unassembled WGS sequence"/>
</dbReference>
<proteinExistence type="predicted"/>
<keyword evidence="2" id="KW-1185">Reference proteome</keyword>
<reference evidence="2" key="1">
    <citation type="journal article" date="2019" name="Int. J. Syst. Evol. Microbiol.">
        <title>The Global Catalogue of Microorganisms (GCM) 10K type strain sequencing project: providing services to taxonomists for standard genome sequencing and annotation.</title>
        <authorList>
            <consortium name="The Broad Institute Genomics Platform"/>
            <consortium name="The Broad Institute Genome Sequencing Center for Infectious Disease"/>
            <person name="Wu L."/>
            <person name="Ma J."/>
        </authorList>
    </citation>
    <scope>NUCLEOTIDE SEQUENCE [LARGE SCALE GENOMIC DNA]</scope>
    <source>
        <strain evidence="2">JCM 32148</strain>
    </source>
</reference>
<evidence type="ECO:0000313" key="1">
    <source>
        <dbReference type="EMBL" id="MFD0786771.1"/>
    </source>
</evidence>
<sequence>MSVAVSCPRCGGPVRPPDLMHSESRCAGCGPVSPLHVPEHIGAEIVASVVERIAAAADPPRAPATP</sequence>
<dbReference type="InterPro" id="IPR046646">
    <property type="entry name" value="DUF6758"/>
</dbReference>
<feature type="non-terminal residue" evidence="1">
    <location>
        <position position="66"/>
    </location>
</feature>